<reference evidence="11 12" key="1">
    <citation type="submission" date="2020-08" db="EMBL/GenBank/DDBJ databases">
        <title>Genomic Encyclopedia of Type Strains, Phase IV (KMG-IV): sequencing the most valuable type-strain genomes for metagenomic binning, comparative biology and taxonomic classification.</title>
        <authorList>
            <person name="Goeker M."/>
        </authorList>
    </citation>
    <scope>NUCLEOTIDE SEQUENCE [LARGE SCALE GENOMIC DNA]</scope>
    <source>
        <strain evidence="11 12">DSM 14925</strain>
    </source>
</reference>
<evidence type="ECO:0000256" key="5">
    <source>
        <dbReference type="PIRSR" id="PIRSR001220-1"/>
    </source>
</evidence>
<evidence type="ECO:0000259" key="9">
    <source>
        <dbReference type="Pfam" id="PF00710"/>
    </source>
</evidence>
<accession>A0A841C7K2</accession>
<evidence type="ECO:0000256" key="6">
    <source>
        <dbReference type="PIRSR" id="PIRSR001220-2"/>
    </source>
</evidence>
<dbReference type="InterPro" id="IPR037152">
    <property type="entry name" value="L-asparaginase_N_sf"/>
</dbReference>
<feature type="active site" evidence="8">
    <location>
        <position position="86"/>
    </location>
</feature>
<dbReference type="InterPro" id="IPR036152">
    <property type="entry name" value="Asp/glu_Ase-like_sf"/>
</dbReference>
<dbReference type="InterPro" id="IPR006034">
    <property type="entry name" value="Asparaginase/glutaminase-like"/>
</dbReference>
<comment type="caution">
    <text evidence="11">The sequence shown here is derived from an EMBL/GenBank/DDBJ whole genome shotgun (WGS) entry which is preliminary data.</text>
</comment>
<dbReference type="InterPro" id="IPR027473">
    <property type="entry name" value="L-asparaginase_C"/>
</dbReference>
<dbReference type="PROSITE" id="PS00144">
    <property type="entry name" value="ASN_GLN_ASE_1"/>
    <property type="match status" value="1"/>
</dbReference>
<dbReference type="FunFam" id="3.40.50.1170:FF:000001">
    <property type="entry name" value="L-asparaginase 2"/>
    <property type="match status" value="1"/>
</dbReference>
<dbReference type="InterPro" id="IPR027475">
    <property type="entry name" value="Asparaginase/glutaminase_AS2"/>
</dbReference>
<dbReference type="GO" id="GO:0006528">
    <property type="term" value="P:asparagine metabolic process"/>
    <property type="evidence" value="ECO:0007669"/>
    <property type="project" value="InterPro"/>
</dbReference>
<dbReference type="PIRSF" id="PIRSF500176">
    <property type="entry name" value="L_ASNase"/>
    <property type="match status" value="1"/>
</dbReference>
<proteinExistence type="inferred from homology"/>
<dbReference type="AlphaFoldDB" id="A0A841C7K2"/>
<dbReference type="RefSeq" id="WP_183541217.1">
    <property type="nucleotide sequence ID" value="NZ_DASWOY010000015.1"/>
</dbReference>
<feature type="binding site" evidence="6">
    <location>
        <begin position="86"/>
        <end position="87"/>
    </location>
    <ligand>
        <name>substrate</name>
    </ligand>
</feature>
<keyword evidence="12" id="KW-1185">Reference proteome</keyword>
<dbReference type="Pfam" id="PF00710">
    <property type="entry name" value="Asparaginase"/>
    <property type="match status" value="1"/>
</dbReference>
<dbReference type="InterPro" id="IPR027474">
    <property type="entry name" value="L-asparaginase_N"/>
</dbReference>
<feature type="binding site" evidence="6">
    <location>
        <position position="53"/>
    </location>
    <ligand>
        <name>substrate</name>
    </ligand>
</feature>
<evidence type="ECO:0000259" key="10">
    <source>
        <dbReference type="Pfam" id="PF17763"/>
    </source>
</evidence>
<evidence type="ECO:0000313" key="11">
    <source>
        <dbReference type="EMBL" id="MBB5888773.1"/>
    </source>
</evidence>
<keyword evidence="3 11" id="KW-0378">Hydrolase</keyword>
<feature type="domain" description="Asparaginase/glutaminase C-terminal" evidence="10">
    <location>
        <begin position="204"/>
        <end position="310"/>
    </location>
</feature>
<protein>
    <recommendedName>
        <fullName evidence="2">asparaginase</fullName>
        <ecNumber evidence="2">3.5.1.1</ecNumber>
    </recommendedName>
</protein>
<dbReference type="PIRSF" id="PIRSF001220">
    <property type="entry name" value="L-ASNase_gatD"/>
    <property type="match status" value="1"/>
</dbReference>
<dbReference type="InterPro" id="IPR020827">
    <property type="entry name" value="Asparaginase/glutaminase_AS1"/>
</dbReference>
<dbReference type="PROSITE" id="PS00917">
    <property type="entry name" value="ASN_GLN_ASE_2"/>
    <property type="match status" value="1"/>
</dbReference>
<dbReference type="PROSITE" id="PS51732">
    <property type="entry name" value="ASN_GLN_ASE_3"/>
    <property type="match status" value="1"/>
</dbReference>
<evidence type="ECO:0000256" key="1">
    <source>
        <dbReference type="ARBA" id="ARBA00010518"/>
    </source>
</evidence>
<evidence type="ECO:0000256" key="2">
    <source>
        <dbReference type="ARBA" id="ARBA00012920"/>
    </source>
</evidence>
<gene>
    <name evidence="11" type="ORF">HNQ37_001690</name>
</gene>
<feature type="active site" evidence="7">
    <location>
        <position position="12"/>
    </location>
</feature>
<dbReference type="EC" id="3.5.1.1" evidence="2"/>
<dbReference type="GO" id="GO:0004067">
    <property type="term" value="F:asparaginase activity"/>
    <property type="evidence" value="ECO:0007669"/>
    <property type="project" value="UniProtKB-UniRule"/>
</dbReference>
<dbReference type="PRINTS" id="PR00139">
    <property type="entry name" value="ASNGLNASE"/>
</dbReference>
<evidence type="ECO:0000313" key="12">
    <source>
        <dbReference type="Proteomes" id="UP000562464"/>
    </source>
</evidence>
<evidence type="ECO:0000256" key="8">
    <source>
        <dbReference type="PROSITE-ProRule" id="PRU10100"/>
    </source>
</evidence>
<dbReference type="CDD" id="cd08964">
    <property type="entry name" value="L-asparaginase_II"/>
    <property type="match status" value="1"/>
</dbReference>
<dbReference type="FunFam" id="3.40.50.40:FF:000003">
    <property type="entry name" value="L-asparaginase 2"/>
    <property type="match status" value="1"/>
</dbReference>
<dbReference type="Proteomes" id="UP000562464">
    <property type="component" value="Unassembled WGS sequence"/>
</dbReference>
<dbReference type="InterPro" id="IPR004550">
    <property type="entry name" value="AsnASE_II"/>
</dbReference>
<evidence type="ECO:0000256" key="4">
    <source>
        <dbReference type="ARBA" id="ARBA00049366"/>
    </source>
</evidence>
<name>A0A841C7K2_9LACT</name>
<comment type="catalytic activity">
    <reaction evidence="4">
        <text>L-asparagine + H2O = L-aspartate + NH4(+)</text>
        <dbReference type="Rhea" id="RHEA:21016"/>
        <dbReference type="ChEBI" id="CHEBI:15377"/>
        <dbReference type="ChEBI" id="CHEBI:28938"/>
        <dbReference type="ChEBI" id="CHEBI:29991"/>
        <dbReference type="ChEBI" id="CHEBI:58048"/>
        <dbReference type="EC" id="3.5.1.1"/>
    </reaction>
</comment>
<evidence type="ECO:0000256" key="3">
    <source>
        <dbReference type="ARBA" id="ARBA00022801"/>
    </source>
</evidence>
<dbReference type="SFLD" id="SFLDS00057">
    <property type="entry name" value="Glutaminase/Asparaginase"/>
    <property type="match status" value="1"/>
</dbReference>
<sequence>MKKILVLHTGGTISMSEDKDGKVVSNTSNPLMTHEPEMSNVILHTEDIFNLPSPHITLKNMFQLQRRILRAFFEEGFDGAVITHGTDTLEETAYFLDLTLPLGAPVVITGAMRSSNEPGTDGYYNFLSAIRVASDLTSRNRGVLVTMNAEIHAARFVTKTHTTSVSTFQTPTYGPIGILTHDRIVFHQSLEEIEQIAVSSVEGQVPIIKAYSGMDGSIFDLLSPESLDGLVIEGLGAGNLPPEAFQSVKKLLNAGLPVVLTSRCFNGIAEPIYAYPGGGSELYDAGIYFAKEINAQKARIKLILGLNAHLSDLRNFIEK</sequence>
<dbReference type="SUPFAM" id="SSF53774">
    <property type="entry name" value="Glutaminase/Asparaginase"/>
    <property type="match status" value="1"/>
</dbReference>
<evidence type="ECO:0000256" key="7">
    <source>
        <dbReference type="PROSITE-ProRule" id="PRU10099"/>
    </source>
</evidence>
<organism evidence="11 12">
    <name type="scientific">Lactovum miscens</name>
    <dbReference type="NCBI Taxonomy" id="190387"/>
    <lineage>
        <taxon>Bacteria</taxon>
        <taxon>Bacillati</taxon>
        <taxon>Bacillota</taxon>
        <taxon>Bacilli</taxon>
        <taxon>Lactobacillales</taxon>
        <taxon>Streptococcaceae</taxon>
        <taxon>Lactovum</taxon>
    </lineage>
</organism>
<dbReference type="InterPro" id="IPR040919">
    <property type="entry name" value="Asparaginase_C"/>
</dbReference>
<feature type="active site" description="O-isoaspartyl threonine intermediate" evidence="5">
    <location>
        <position position="12"/>
    </location>
</feature>
<dbReference type="Pfam" id="PF17763">
    <property type="entry name" value="Asparaginase_C"/>
    <property type="match status" value="1"/>
</dbReference>
<dbReference type="PANTHER" id="PTHR11707:SF28">
    <property type="entry name" value="60 KDA LYSOPHOSPHOLIPASE"/>
    <property type="match status" value="1"/>
</dbReference>
<feature type="domain" description="L-asparaginase N-terminal" evidence="9">
    <location>
        <begin position="3"/>
        <end position="189"/>
    </location>
</feature>
<comment type="similarity">
    <text evidence="1">Belongs to the asparaginase 1 family.</text>
</comment>
<dbReference type="SMART" id="SM00870">
    <property type="entry name" value="Asparaginase"/>
    <property type="match status" value="1"/>
</dbReference>
<dbReference type="Gene3D" id="3.40.50.40">
    <property type="match status" value="1"/>
</dbReference>
<dbReference type="EMBL" id="JACHHV010000052">
    <property type="protein sequence ID" value="MBB5888773.1"/>
    <property type="molecule type" value="Genomic_DNA"/>
</dbReference>
<dbReference type="Gene3D" id="3.40.50.1170">
    <property type="entry name" value="L-asparaginase, N-terminal domain"/>
    <property type="match status" value="1"/>
</dbReference>
<dbReference type="PANTHER" id="PTHR11707">
    <property type="entry name" value="L-ASPARAGINASE"/>
    <property type="match status" value="1"/>
</dbReference>